<organism evidence="3 4">
    <name type="scientific">Rhynchospora tenuis</name>
    <dbReference type="NCBI Taxonomy" id="198213"/>
    <lineage>
        <taxon>Eukaryota</taxon>
        <taxon>Viridiplantae</taxon>
        <taxon>Streptophyta</taxon>
        <taxon>Embryophyta</taxon>
        <taxon>Tracheophyta</taxon>
        <taxon>Spermatophyta</taxon>
        <taxon>Magnoliopsida</taxon>
        <taxon>Liliopsida</taxon>
        <taxon>Poales</taxon>
        <taxon>Cyperaceae</taxon>
        <taxon>Cyperoideae</taxon>
        <taxon>Rhynchosporeae</taxon>
        <taxon>Rhynchospora</taxon>
    </lineage>
</organism>
<keyword evidence="4" id="KW-1185">Reference proteome</keyword>
<dbReference type="EMBL" id="JAMRDG010000001">
    <property type="protein sequence ID" value="KAJ3709036.1"/>
    <property type="molecule type" value="Genomic_DNA"/>
</dbReference>
<evidence type="ECO:0000313" key="4">
    <source>
        <dbReference type="Proteomes" id="UP001210211"/>
    </source>
</evidence>
<sequence>MTDTGNACRLIGGNCLPPPYGETYFHQPNGRWCDGRMIVDFIAQAYGLPTMPPSMGGNTPDYFKHGANFAVAAARALNNSAYKRVTGMDPPGDDHSLGVQLQSFKDLLPIISQGSNFPAPLYACCGGPGPYNVSATISCGAMGSQSCPNPENYVTWDNVHLTEAANHAIANGILYGPFAIPPLPAVAS</sequence>
<evidence type="ECO:0000256" key="1">
    <source>
        <dbReference type="ARBA" id="ARBA00008668"/>
    </source>
</evidence>
<dbReference type="Pfam" id="PF00657">
    <property type="entry name" value="Lipase_GDSL"/>
    <property type="match status" value="1"/>
</dbReference>
<gene>
    <name evidence="3" type="ORF">LUZ61_012741</name>
</gene>
<dbReference type="InterPro" id="IPR036514">
    <property type="entry name" value="SGNH_hydro_sf"/>
</dbReference>
<evidence type="ECO:0000256" key="2">
    <source>
        <dbReference type="ARBA" id="ARBA00023180"/>
    </source>
</evidence>
<comment type="similarity">
    <text evidence="1">Belongs to the 'GDSL' lipolytic enzyme family.</text>
</comment>
<accession>A0AAD6A3G5</accession>
<name>A0AAD6A3G5_9POAL</name>
<dbReference type="PANTHER" id="PTHR22835">
    <property type="entry name" value="ZINC FINGER FYVE DOMAIN CONTAINING PROTEIN"/>
    <property type="match status" value="1"/>
</dbReference>
<comment type="caution">
    <text evidence="3">The sequence shown here is derived from an EMBL/GenBank/DDBJ whole genome shotgun (WGS) entry which is preliminary data.</text>
</comment>
<keyword evidence="2" id="KW-0325">Glycoprotein</keyword>
<protein>
    <recommendedName>
        <fullName evidence="5">GDSL esterase/lipase</fullName>
    </recommendedName>
</protein>
<dbReference type="AlphaFoldDB" id="A0AAD6A3G5"/>
<evidence type="ECO:0008006" key="5">
    <source>
        <dbReference type="Google" id="ProtNLM"/>
    </source>
</evidence>
<dbReference type="InterPro" id="IPR001087">
    <property type="entry name" value="GDSL"/>
</dbReference>
<evidence type="ECO:0000313" key="3">
    <source>
        <dbReference type="EMBL" id="KAJ3709036.1"/>
    </source>
</evidence>
<reference evidence="3 4" key="1">
    <citation type="journal article" date="2022" name="Cell">
        <title>Repeat-based holocentromeres influence genome architecture and karyotype evolution.</title>
        <authorList>
            <person name="Hofstatter P.G."/>
            <person name="Thangavel G."/>
            <person name="Lux T."/>
            <person name="Neumann P."/>
            <person name="Vondrak T."/>
            <person name="Novak P."/>
            <person name="Zhang M."/>
            <person name="Costa L."/>
            <person name="Castellani M."/>
            <person name="Scott A."/>
            <person name="Toegelov H."/>
            <person name="Fuchs J."/>
            <person name="Mata-Sucre Y."/>
            <person name="Dias Y."/>
            <person name="Vanzela A.L.L."/>
            <person name="Huettel B."/>
            <person name="Almeida C.C.S."/>
            <person name="Simkova H."/>
            <person name="Souza G."/>
            <person name="Pedrosa-Harand A."/>
            <person name="Macas J."/>
            <person name="Mayer K.F.X."/>
            <person name="Houben A."/>
            <person name="Marques A."/>
        </authorList>
    </citation>
    <scope>NUCLEOTIDE SEQUENCE [LARGE SCALE GENOMIC DNA]</scope>
    <source>
        <strain evidence="3">RhyTen1mFocal</strain>
    </source>
</reference>
<dbReference type="GO" id="GO:0016788">
    <property type="term" value="F:hydrolase activity, acting on ester bonds"/>
    <property type="evidence" value="ECO:0007669"/>
    <property type="project" value="InterPro"/>
</dbReference>
<dbReference type="Proteomes" id="UP001210211">
    <property type="component" value="Unassembled WGS sequence"/>
</dbReference>
<dbReference type="PANTHER" id="PTHR22835:SF663">
    <property type="entry name" value="LIPASE-LIKE"/>
    <property type="match status" value="1"/>
</dbReference>
<dbReference type="Gene3D" id="3.40.50.1110">
    <property type="entry name" value="SGNH hydrolase"/>
    <property type="match status" value="2"/>
</dbReference>
<proteinExistence type="inferred from homology"/>